<comment type="subunit">
    <text evidence="5">Monomer.</text>
</comment>
<dbReference type="Proteomes" id="UP000544222">
    <property type="component" value="Unassembled WGS sequence"/>
</dbReference>
<dbReference type="SUPFAM" id="SSF111337">
    <property type="entry name" value="QueA-like"/>
    <property type="match status" value="2"/>
</dbReference>
<comment type="subcellular location">
    <subcellularLocation>
        <location evidence="5">Cytoplasm</location>
    </subcellularLocation>
</comment>
<dbReference type="GO" id="GO:0005737">
    <property type="term" value="C:cytoplasm"/>
    <property type="evidence" value="ECO:0007669"/>
    <property type="project" value="UniProtKB-SubCell"/>
</dbReference>
<dbReference type="AlphaFoldDB" id="A0A7W5DSR8"/>
<sequence length="412" mass="46707">MRFIKNHPQQLSIDAYDYELPDERIAKFPLQQRDASKLLLYREGGVSHTVFSSLADYLPSQTLLVRNNTRVVQARLIFHKATGARIELFCLEPFSPSDYALMFQQTGSCQWIGLIGNAKKWKEGVLSRPFEIEGNLYTLKATRVASHGKAYVLQFEWDAPVSFANLLEKVGELPIPPYLHREAQASDKVTYQTVYAQIEGSVAAPTAGLHFTESVLSDLKKKTIEWVDVTLHVGAGTFQPVKADAMKDHEMHTESIAVTRDVIRRLLEHKTPLVAVGTTSVRTLESLYFLGKKLLVNPYLSDFHIDQWTPYENDDFNPSKQEALSALIDYLDRLHVAELHASTQILIAPGYTFHLVDALITNFHQPRSTLLLLISAFVGDDWQRIYEYALQNDFRFLSYGDSSLLFPKKASV</sequence>
<dbReference type="PANTHER" id="PTHR30307">
    <property type="entry name" value="S-ADENOSYLMETHIONINE:TRNA RIBOSYLTRANSFERASE-ISOMERASE"/>
    <property type="match status" value="1"/>
</dbReference>
<keyword evidence="2 5" id="KW-0808">Transferase</keyword>
<evidence type="ECO:0000256" key="3">
    <source>
        <dbReference type="ARBA" id="ARBA00022691"/>
    </source>
</evidence>
<dbReference type="GO" id="GO:0051075">
    <property type="term" value="F:S-adenosylmethionine:tRNA ribosyltransferase-isomerase activity"/>
    <property type="evidence" value="ECO:0007669"/>
    <property type="project" value="UniProtKB-EC"/>
</dbReference>
<dbReference type="GO" id="GO:0008616">
    <property type="term" value="P:tRNA queuosine(34) biosynthetic process"/>
    <property type="evidence" value="ECO:0007669"/>
    <property type="project" value="UniProtKB-UniRule"/>
</dbReference>
<gene>
    <name evidence="5" type="primary">queA</name>
    <name evidence="6" type="ORF">FHX64_002595</name>
</gene>
<comment type="similarity">
    <text evidence="5">Belongs to the QueA family.</text>
</comment>
<evidence type="ECO:0000256" key="2">
    <source>
        <dbReference type="ARBA" id="ARBA00022679"/>
    </source>
</evidence>
<name>A0A7W5DSR8_9PORP</name>
<comment type="function">
    <text evidence="5">Transfers and isomerizes the ribose moiety from AdoMet to the 7-aminomethyl group of 7-deazaguanine (preQ1-tRNA) to give epoxyqueuosine (oQ-tRNA).</text>
</comment>
<reference evidence="6 7" key="1">
    <citation type="submission" date="2020-08" db="EMBL/GenBank/DDBJ databases">
        <title>Genomic Encyclopedia of Type Strains, Phase IV (KMG-IV): sequencing the most valuable type-strain genomes for metagenomic binning, comparative biology and taxonomic classification.</title>
        <authorList>
            <person name="Goeker M."/>
        </authorList>
    </citation>
    <scope>NUCLEOTIDE SEQUENCE [LARGE SCALE GENOMIC DNA]</scope>
    <source>
        <strain evidence="6 7">DSM 27471</strain>
    </source>
</reference>
<accession>A0A7W5DSR8</accession>
<dbReference type="UniPathway" id="UPA00392"/>
<evidence type="ECO:0000256" key="1">
    <source>
        <dbReference type="ARBA" id="ARBA00022490"/>
    </source>
</evidence>
<dbReference type="HAMAP" id="MF_00113">
    <property type="entry name" value="QueA"/>
    <property type="match status" value="1"/>
</dbReference>
<comment type="pathway">
    <text evidence="5">tRNA modification; tRNA-queuosine biosynthesis.</text>
</comment>
<evidence type="ECO:0000256" key="4">
    <source>
        <dbReference type="ARBA" id="ARBA00022785"/>
    </source>
</evidence>
<dbReference type="InterPro" id="IPR003699">
    <property type="entry name" value="QueA"/>
</dbReference>
<evidence type="ECO:0000313" key="7">
    <source>
        <dbReference type="Proteomes" id="UP000544222"/>
    </source>
</evidence>
<organism evidence="6 7">
    <name type="scientific">Microbacter margulisiae</name>
    <dbReference type="NCBI Taxonomy" id="1350067"/>
    <lineage>
        <taxon>Bacteria</taxon>
        <taxon>Pseudomonadati</taxon>
        <taxon>Bacteroidota</taxon>
        <taxon>Bacteroidia</taxon>
        <taxon>Bacteroidales</taxon>
        <taxon>Porphyromonadaceae</taxon>
        <taxon>Microbacter</taxon>
    </lineage>
</organism>
<dbReference type="InterPro" id="IPR036100">
    <property type="entry name" value="QueA_sf"/>
</dbReference>
<comment type="catalytic activity">
    <reaction evidence="5">
        <text>7-aminomethyl-7-carbaguanosine(34) in tRNA + S-adenosyl-L-methionine = epoxyqueuosine(34) in tRNA + adenine + L-methionine + 2 H(+)</text>
        <dbReference type="Rhea" id="RHEA:32155"/>
        <dbReference type="Rhea" id="RHEA-COMP:10342"/>
        <dbReference type="Rhea" id="RHEA-COMP:18582"/>
        <dbReference type="ChEBI" id="CHEBI:15378"/>
        <dbReference type="ChEBI" id="CHEBI:16708"/>
        <dbReference type="ChEBI" id="CHEBI:57844"/>
        <dbReference type="ChEBI" id="CHEBI:59789"/>
        <dbReference type="ChEBI" id="CHEBI:82833"/>
        <dbReference type="ChEBI" id="CHEBI:194443"/>
        <dbReference type="EC" id="2.4.99.17"/>
    </reaction>
</comment>
<keyword evidence="4 5" id="KW-0671">Queuosine biosynthesis</keyword>
<evidence type="ECO:0000313" key="6">
    <source>
        <dbReference type="EMBL" id="MBB3188397.1"/>
    </source>
</evidence>
<keyword evidence="3 5" id="KW-0949">S-adenosyl-L-methionine</keyword>
<dbReference type="Gene3D" id="2.40.10.240">
    <property type="entry name" value="QueA-like"/>
    <property type="match status" value="1"/>
</dbReference>
<evidence type="ECO:0000256" key="5">
    <source>
        <dbReference type="HAMAP-Rule" id="MF_00113"/>
    </source>
</evidence>
<comment type="caution">
    <text evidence="6">The sequence shown here is derived from an EMBL/GenBank/DDBJ whole genome shotgun (WGS) entry which is preliminary data.</text>
</comment>
<dbReference type="Gene3D" id="3.40.1780.10">
    <property type="entry name" value="QueA-like"/>
    <property type="match status" value="1"/>
</dbReference>
<dbReference type="EC" id="2.4.99.17" evidence="5"/>
<dbReference type="EMBL" id="JACHYB010000002">
    <property type="protein sequence ID" value="MBB3188397.1"/>
    <property type="molecule type" value="Genomic_DNA"/>
</dbReference>
<keyword evidence="7" id="KW-1185">Reference proteome</keyword>
<dbReference type="InterPro" id="IPR042118">
    <property type="entry name" value="QueA_dom1"/>
</dbReference>
<keyword evidence="1 5" id="KW-0963">Cytoplasm</keyword>
<dbReference type="PANTHER" id="PTHR30307:SF0">
    <property type="entry name" value="S-ADENOSYLMETHIONINE:TRNA RIBOSYLTRANSFERASE-ISOMERASE"/>
    <property type="match status" value="1"/>
</dbReference>
<keyword evidence="6" id="KW-0328">Glycosyltransferase</keyword>
<keyword evidence="6" id="KW-0413">Isomerase</keyword>
<dbReference type="Pfam" id="PF02547">
    <property type="entry name" value="Queuosine_synth"/>
    <property type="match status" value="1"/>
</dbReference>
<dbReference type="InterPro" id="IPR042119">
    <property type="entry name" value="QueA_dom2"/>
</dbReference>
<proteinExistence type="inferred from homology"/>
<protein>
    <recommendedName>
        <fullName evidence="5">S-adenosylmethionine:tRNA ribosyltransferase-isomerase</fullName>
        <ecNumber evidence="5">2.4.99.17</ecNumber>
    </recommendedName>
    <alternativeName>
        <fullName evidence="5">Queuosine biosynthesis protein QueA</fullName>
    </alternativeName>
</protein>